<evidence type="ECO:0000256" key="6">
    <source>
        <dbReference type="ARBA" id="ARBA00023033"/>
    </source>
</evidence>
<protein>
    <submittedName>
        <fullName evidence="11">Unspecific monooxygenase</fullName>
    </submittedName>
</protein>
<keyword evidence="3 7" id="KW-0479">Metal-binding</keyword>
<evidence type="ECO:0000256" key="2">
    <source>
        <dbReference type="ARBA" id="ARBA00010617"/>
    </source>
</evidence>
<evidence type="ECO:0000256" key="9">
    <source>
        <dbReference type="SAM" id="SignalP"/>
    </source>
</evidence>
<dbReference type="GO" id="GO:0005506">
    <property type="term" value="F:iron ion binding"/>
    <property type="evidence" value="ECO:0007669"/>
    <property type="project" value="InterPro"/>
</dbReference>
<evidence type="ECO:0000256" key="4">
    <source>
        <dbReference type="ARBA" id="ARBA00023002"/>
    </source>
</evidence>
<dbReference type="GO" id="GO:0016705">
    <property type="term" value="F:oxidoreductase activity, acting on paired donors, with incorporation or reduction of molecular oxygen"/>
    <property type="evidence" value="ECO:0007669"/>
    <property type="project" value="InterPro"/>
</dbReference>
<dbReference type="InterPro" id="IPR036396">
    <property type="entry name" value="Cyt_P450_sf"/>
</dbReference>
<dbReference type="WBParaSite" id="HCON_00024000-00001">
    <property type="protein sequence ID" value="HCON_00024000-00001"/>
    <property type="gene ID" value="HCON_00024000"/>
</dbReference>
<dbReference type="Gene3D" id="1.10.630.10">
    <property type="entry name" value="Cytochrome P450"/>
    <property type="match status" value="1"/>
</dbReference>
<proteinExistence type="inferred from homology"/>
<feature type="chain" id="PRO_5029841561" evidence="9">
    <location>
        <begin position="16"/>
        <end position="495"/>
    </location>
</feature>
<dbReference type="SUPFAM" id="SSF48264">
    <property type="entry name" value="Cytochrome P450"/>
    <property type="match status" value="1"/>
</dbReference>
<dbReference type="GO" id="GO:0020037">
    <property type="term" value="F:heme binding"/>
    <property type="evidence" value="ECO:0007669"/>
    <property type="project" value="InterPro"/>
</dbReference>
<keyword evidence="9" id="KW-0732">Signal</keyword>
<evidence type="ECO:0000256" key="1">
    <source>
        <dbReference type="ARBA" id="ARBA00001971"/>
    </source>
</evidence>
<dbReference type="Proteomes" id="UP000025227">
    <property type="component" value="Unplaced"/>
</dbReference>
<evidence type="ECO:0000256" key="7">
    <source>
        <dbReference type="PIRSR" id="PIRSR602401-1"/>
    </source>
</evidence>
<sequence>MFLLSVLLLLTTALAIYIWRFYENIKQYPKGPRPYPFVGNLLSLNFTRIHEEFARCTKEYGNIFTVYLPKPHVVITDFDGVKEAFVKKGDDFLGRSGIFPDTIFQNVENGGVIFSQGENWREQRRASLHILRDFGMGKNLMEEQVLLSAQDFLAHLSSIKNKDEVCLREPIQVFIGNIINKTLYGFSYEYNKSGRMMDAANELTTVFEAMKKSPLTFVGQLFPIIYRLPIIGHLSKGRFEDMIAGLRRTIKEDVARALESYSVDQEPECLVQAYYQRMQNDSNLNYENLLNVCMDFYLAGMETTTTTLRWATLLFASHPEVQDKVREEILKVIGLEGKPTTSDRQKLPYTNAAIQELQRWANIVSMNVVHRTVRDTSVRGVKIPADTHVLGEIHQILAHSPVFKDGHQFRPERFLMEDGVTPNKEAIDHLCPFSMGKRQCAGEALARVELFVGVITLLQNYKIEPAKGRDIDLEPIPAGILLPKMQPLRLVPVMH</sequence>
<keyword evidence="6 8" id="KW-0503">Monooxygenase</keyword>
<keyword evidence="7 8" id="KW-0349">Heme</keyword>
<dbReference type="InterPro" id="IPR001128">
    <property type="entry name" value="Cyt_P450"/>
</dbReference>
<dbReference type="AlphaFoldDB" id="A0A7I4XZD3"/>
<dbReference type="PROSITE" id="PS00086">
    <property type="entry name" value="CYTOCHROME_P450"/>
    <property type="match status" value="1"/>
</dbReference>
<feature type="binding site" description="axial binding residue" evidence="7">
    <location>
        <position position="440"/>
    </location>
    <ligand>
        <name>heme</name>
        <dbReference type="ChEBI" id="CHEBI:30413"/>
    </ligand>
    <ligandPart>
        <name>Fe</name>
        <dbReference type="ChEBI" id="CHEBI:18248"/>
    </ligandPart>
</feature>
<dbReference type="InterPro" id="IPR002401">
    <property type="entry name" value="Cyt_P450_E_grp-I"/>
</dbReference>
<dbReference type="PRINTS" id="PR00385">
    <property type="entry name" value="P450"/>
</dbReference>
<dbReference type="GO" id="GO:0004497">
    <property type="term" value="F:monooxygenase activity"/>
    <property type="evidence" value="ECO:0007669"/>
    <property type="project" value="UniProtKB-KW"/>
</dbReference>
<dbReference type="PRINTS" id="PR00463">
    <property type="entry name" value="EP450I"/>
</dbReference>
<dbReference type="FunFam" id="1.10.630.10:FF:000036">
    <property type="entry name" value="CYtochrome P450 family"/>
    <property type="match status" value="1"/>
</dbReference>
<evidence type="ECO:0000256" key="5">
    <source>
        <dbReference type="ARBA" id="ARBA00023004"/>
    </source>
</evidence>
<keyword evidence="5 7" id="KW-0408">Iron</keyword>
<organism evidence="10 11">
    <name type="scientific">Haemonchus contortus</name>
    <name type="common">Barber pole worm</name>
    <dbReference type="NCBI Taxonomy" id="6289"/>
    <lineage>
        <taxon>Eukaryota</taxon>
        <taxon>Metazoa</taxon>
        <taxon>Ecdysozoa</taxon>
        <taxon>Nematoda</taxon>
        <taxon>Chromadorea</taxon>
        <taxon>Rhabditida</taxon>
        <taxon>Rhabditina</taxon>
        <taxon>Rhabditomorpha</taxon>
        <taxon>Strongyloidea</taxon>
        <taxon>Trichostrongylidae</taxon>
        <taxon>Haemonchus</taxon>
    </lineage>
</organism>
<dbReference type="OMA" id="ATHTNIM"/>
<evidence type="ECO:0000313" key="11">
    <source>
        <dbReference type="WBParaSite" id="HCON_00024000-00001"/>
    </source>
</evidence>
<reference evidence="11" key="1">
    <citation type="submission" date="2020-12" db="UniProtKB">
        <authorList>
            <consortium name="WormBaseParasite"/>
        </authorList>
    </citation>
    <scope>IDENTIFICATION</scope>
    <source>
        <strain evidence="11">MHco3</strain>
    </source>
</reference>
<evidence type="ECO:0000313" key="10">
    <source>
        <dbReference type="Proteomes" id="UP000025227"/>
    </source>
</evidence>
<accession>A0A7I4XZD3</accession>
<dbReference type="PANTHER" id="PTHR24284">
    <property type="entry name" value="CYTOCHROME P450 FAMILY"/>
    <property type="match status" value="1"/>
</dbReference>
<dbReference type="InterPro" id="IPR017972">
    <property type="entry name" value="Cyt_P450_CS"/>
</dbReference>
<dbReference type="CDD" id="cd20617">
    <property type="entry name" value="CYP1_2-like"/>
    <property type="match status" value="1"/>
</dbReference>
<feature type="signal peptide" evidence="9">
    <location>
        <begin position="1"/>
        <end position="15"/>
    </location>
</feature>
<name>A0A7I4XZD3_HAECO</name>
<comment type="cofactor">
    <cofactor evidence="1 7">
        <name>heme</name>
        <dbReference type="ChEBI" id="CHEBI:30413"/>
    </cofactor>
</comment>
<evidence type="ECO:0000256" key="3">
    <source>
        <dbReference type="ARBA" id="ARBA00022723"/>
    </source>
</evidence>
<dbReference type="Pfam" id="PF00067">
    <property type="entry name" value="p450"/>
    <property type="match status" value="1"/>
</dbReference>
<keyword evidence="4 8" id="KW-0560">Oxidoreductase</keyword>
<comment type="similarity">
    <text evidence="2 8">Belongs to the cytochrome P450 family.</text>
</comment>
<dbReference type="PANTHER" id="PTHR24284:SF1">
    <property type="entry name" value="CYTOCHROME P450 FAMILY"/>
    <property type="match status" value="1"/>
</dbReference>
<evidence type="ECO:0000256" key="8">
    <source>
        <dbReference type="RuleBase" id="RU000461"/>
    </source>
</evidence>
<keyword evidence="10" id="KW-1185">Reference proteome</keyword>
<dbReference type="OrthoDB" id="1055148at2759"/>